<keyword evidence="3" id="KW-1185">Reference proteome</keyword>
<proteinExistence type="predicted"/>
<evidence type="ECO:0000313" key="2">
    <source>
        <dbReference type="EMBL" id="KAG7506755.1"/>
    </source>
</evidence>
<reference evidence="2 3" key="1">
    <citation type="journal article" date="2021" name="Sci. Rep.">
        <title>Chromosome anchoring in Senegalese sole (Solea senegalensis) reveals sex-associated markers and genome rearrangements in flatfish.</title>
        <authorList>
            <person name="Guerrero-Cozar I."/>
            <person name="Gomez-Garrido J."/>
            <person name="Berbel C."/>
            <person name="Martinez-Blanch J.F."/>
            <person name="Alioto T."/>
            <person name="Claros M.G."/>
            <person name="Gagnaire P.A."/>
            <person name="Manchado M."/>
        </authorList>
    </citation>
    <scope>NUCLEOTIDE SEQUENCE [LARGE SCALE GENOMIC DNA]</scope>
    <source>
        <strain evidence="2">Sse05_10M</strain>
    </source>
</reference>
<organism evidence="2 3">
    <name type="scientific">Solea senegalensis</name>
    <name type="common">Senegalese sole</name>
    <dbReference type="NCBI Taxonomy" id="28829"/>
    <lineage>
        <taxon>Eukaryota</taxon>
        <taxon>Metazoa</taxon>
        <taxon>Chordata</taxon>
        <taxon>Craniata</taxon>
        <taxon>Vertebrata</taxon>
        <taxon>Euteleostomi</taxon>
        <taxon>Actinopterygii</taxon>
        <taxon>Neopterygii</taxon>
        <taxon>Teleostei</taxon>
        <taxon>Neoteleostei</taxon>
        <taxon>Acanthomorphata</taxon>
        <taxon>Carangaria</taxon>
        <taxon>Pleuronectiformes</taxon>
        <taxon>Pleuronectoidei</taxon>
        <taxon>Soleidae</taxon>
        <taxon>Solea</taxon>
    </lineage>
</organism>
<sequence length="98" mass="10944">MQACCQPRLTLRVQNGADLGNLTEGVRDRRHPGTAGWQVRGNRWFESTLIGRWPGLKRGPEDSQTELVVHDVLDSAAQSQRSPTSMPACKDTTRRCNL</sequence>
<dbReference type="Proteomes" id="UP000693946">
    <property type="component" value="Linkage Group LG18"/>
</dbReference>
<gene>
    <name evidence="2" type="ORF">JOB18_014931</name>
</gene>
<comment type="caution">
    <text evidence="2">The sequence shown here is derived from an EMBL/GenBank/DDBJ whole genome shotgun (WGS) entry which is preliminary data.</text>
</comment>
<evidence type="ECO:0000256" key="1">
    <source>
        <dbReference type="SAM" id="MobiDB-lite"/>
    </source>
</evidence>
<name>A0AAV6RN84_SOLSE</name>
<protein>
    <submittedName>
        <fullName evidence="2">Uncharacterized protein</fullName>
    </submittedName>
</protein>
<feature type="compositionally biased region" description="Polar residues" evidence="1">
    <location>
        <begin position="76"/>
        <end position="85"/>
    </location>
</feature>
<evidence type="ECO:0000313" key="3">
    <source>
        <dbReference type="Proteomes" id="UP000693946"/>
    </source>
</evidence>
<accession>A0AAV6RN84</accession>
<dbReference type="EMBL" id="JAGKHQ010000010">
    <property type="protein sequence ID" value="KAG7506755.1"/>
    <property type="molecule type" value="Genomic_DNA"/>
</dbReference>
<dbReference type="AlphaFoldDB" id="A0AAV6RN84"/>
<feature type="region of interest" description="Disordered" evidence="1">
    <location>
        <begin position="75"/>
        <end position="98"/>
    </location>
</feature>